<keyword evidence="2" id="KW-1133">Transmembrane helix</keyword>
<feature type="domain" description="Heparan-alpha-glucosaminide N-acetyltransferase catalytic" evidence="3">
    <location>
        <begin position="52"/>
        <end position="276"/>
    </location>
</feature>
<comment type="caution">
    <text evidence="4">The sequence shown here is derived from an EMBL/GenBank/DDBJ whole genome shotgun (WGS) entry which is preliminary data.</text>
</comment>
<evidence type="ECO:0000256" key="2">
    <source>
        <dbReference type="SAM" id="Phobius"/>
    </source>
</evidence>
<reference evidence="4 5" key="1">
    <citation type="journal article" date="2018" name="FEMS Microbiol. Ecol.">
        <title>Co-invading symbiotic mutualists of Medicago polymorpha retain high ancestral diversity and contain diverse accessory genomes.</title>
        <authorList>
            <person name="Porter S.S."/>
            <person name="Faber-Hammond J.J."/>
            <person name="Friesen M.L."/>
        </authorList>
    </citation>
    <scope>NUCLEOTIDE SEQUENCE [LARGE SCALE GENOMIC DNA]</scope>
    <source>
        <strain evidence="4 5">Str16</strain>
    </source>
</reference>
<name>A0ABX4TH94_9HYPH</name>
<sequence>MRPSFQHNRDATETRPPAPSHLQQQSTKSMSDSSATTTPEAQVPADATGAKRIALLDALRGLALVAMAVYHFVWDLEFFGYVAAGTAGTGGWRMFARLIASSFLFLAGYSLVLGQYPKFRPRAFAMRFAKIAGAAALISVGTWFAFRHSFIFFGILHSIAAASLVGLLFLRLPAATSFLAAAAAFAAPYYLRSSYFDTPALWWVGLSETIPRSNDYVPLFPWLAPFLVGLGCAKLLHPVLSARRRSRGSATGNAVLITSLAFAGRHSLLIYLAHQPLLLAVVYLFSIAVPAPAPDSTEIYRRNCEQACGSENSGISCSNFCGCTLDRLKEQDLFDDLNLGKIDVTTDERIARIAGQCTMESRSVD</sequence>
<feature type="compositionally biased region" description="Polar residues" evidence="1">
    <location>
        <begin position="21"/>
        <end position="40"/>
    </location>
</feature>
<proteinExistence type="predicted"/>
<keyword evidence="2" id="KW-0472">Membrane</keyword>
<accession>A0ABX4TH94</accession>
<keyword evidence="2" id="KW-0812">Transmembrane</keyword>
<feature type="transmembrane region" description="Helical" evidence="2">
    <location>
        <begin position="277"/>
        <end position="293"/>
    </location>
</feature>
<feature type="transmembrane region" description="Helical" evidence="2">
    <location>
        <begin position="124"/>
        <end position="144"/>
    </location>
</feature>
<organism evidence="4 5">
    <name type="scientific">Sinorhizobium medicae</name>
    <dbReference type="NCBI Taxonomy" id="110321"/>
    <lineage>
        <taxon>Bacteria</taxon>
        <taxon>Pseudomonadati</taxon>
        <taxon>Pseudomonadota</taxon>
        <taxon>Alphaproteobacteria</taxon>
        <taxon>Hyphomicrobiales</taxon>
        <taxon>Rhizobiaceae</taxon>
        <taxon>Sinorhizobium/Ensifer group</taxon>
        <taxon>Sinorhizobium</taxon>
    </lineage>
</organism>
<feature type="transmembrane region" description="Helical" evidence="2">
    <location>
        <begin position="216"/>
        <end position="236"/>
    </location>
</feature>
<protein>
    <recommendedName>
        <fullName evidence="3">Heparan-alpha-glucosaminide N-acetyltransferase catalytic domain-containing protein</fullName>
    </recommendedName>
</protein>
<dbReference type="Proteomes" id="UP001190825">
    <property type="component" value="Unassembled WGS sequence"/>
</dbReference>
<feature type="transmembrane region" description="Helical" evidence="2">
    <location>
        <begin position="54"/>
        <end position="74"/>
    </location>
</feature>
<gene>
    <name evidence="4" type="ORF">BMJ33_24960</name>
</gene>
<evidence type="ECO:0000313" key="5">
    <source>
        <dbReference type="Proteomes" id="UP001190825"/>
    </source>
</evidence>
<dbReference type="Pfam" id="PF07786">
    <property type="entry name" value="HGSNAT_cat"/>
    <property type="match status" value="1"/>
</dbReference>
<feature type="region of interest" description="Disordered" evidence="1">
    <location>
        <begin position="1"/>
        <end position="44"/>
    </location>
</feature>
<feature type="transmembrane region" description="Helical" evidence="2">
    <location>
        <begin position="150"/>
        <end position="170"/>
    </location>
</feature>
<dbReference type="EMBL" id="NBUC01000126">
    <property type="protein sequence ID" value="PLT97802.1"/>
    <property type="molecule type" value="Genomic_DNA"/>
</dbReference>
<dbReference type="InterPro" id="IPR012429">
    <property type="entry name" value="HGSNAT_cat"/>
</dbReference>
<evidence type="ECO:0000256" key="1">
    <source>
        <dbReference type="SAM" id="MobiDB-lite"/>
    </source>
</evidence>
<feature type="transmembrane region" description="Helical" evidence="2">
    <location>
        <begin position="94"/>
        <end position="112"/>
    </location>
</feature>
<keyword evidence="5" id="KW-1185">Reference proteome</keyword>
<evidence type="ECO:0000313" key="4">
    <source>
        <dbReference type="EMBL" id="PLT97802.1"/>
    </source>
</evidence>
<feature type="transmembrane region" description="Helical" evidence="2">
    <location>
        <begin position="177"/>
        <end position="196"/>
    </location>
</feature>
<evidence type="ECO:0000259" key="3">
    <source>
        <dbReference type="Pfam" id="PF07786"/>
    </source>
</evidence>